<dbReference type="STRING" id="158441.A0A226EV06"/>
<dbReference type="PANTHER" id="PTHR45877:SF2">
    <property type="entry name" value="E3 UBIQUITIN-PROTEIN LIGASE SINA-RELATED"/>
    <property type="match status" value="1"/>
</dbReference>
<reference evidence="6 7" key="1">
    <citation type="submission" date="2015-12" db="EMBL/GenBank/DDBJ databases">
        <title>The genome of Folsomia candida.</title>
        <authorList>
            <person name="Faddeeva A."/>
            <person name="Derks M.F."/>
            <person name="Anvar Y."/>
            <person name="Smit S."/>
            <person name="Van Straalen N."/>
            <person name="Roelofs D."/>
        </authorList>
    </citation>
    <scope>NUCLEOTIDE SEQUENCE [LARGE SCALE GENOMIC DNA]</scope>
    <source>
        <strain evidence="6 7">VU population</strain>
        <tissue evidence="6">Whole body</tissue>
    </source>
</reference>
<dbReference type="Proteomes" id="UP000198287">
    <property type="component" value="Unassembled WGS sequence"/>
</dbReference>
<name>A0A226EV06_FOLCA</name>
<dbReference type="Gene3D" id="3.30.40.10">
    <property type="entry name" value="Zinc/RING finger domain, C3HC4 (zinc finger)"/>
    <property type="match status" value="1"/>
</dbReference>
<evidence type="ECO:0000256" key="3">
    <source>
        <dbReference type="ARBA" id="ARBA00022833"/>
    </source>
</evidence>
<keyword evidence="3" id="KW-0862">Zinc</keyword>
<organism evidence="6 7">
    <name type="scientific">Folsomia candida</name>
    <name type="common">Springtail</name>
    <dbReference type="NCBI Taxonomy" id="158441"/>
    <lineage>
        <taxon>Eukaryota</taxon>
        <taxon>Metazoa</taxon>
        <taxon>Ecdysozoa</taxon>
        <taxon>Arthropoda</taxon>
        <taxon>Hexapoda</taxon>
        <taxon>Collembola</taxon>
        <taxon>Entomobryomorpha</taxon>
        <taxon>Isotomoidea</taxon>
        <taxon>Isotomidae</taxon>
        <taxon>Proisotominae</taxon>
        <taxon>Folsomia</taxon>
    </lineage>
</organism>
<dbReference type="GO" id="GO:0061630">
    <property type="term" value="F:ubiquitin protein ligase activity"/>
    <property type="evidence" value="ECO:0007669"/>
    <property type="project" value="TreeGrafter"/>
</dbReference>
<dbReference type="CDD" id="cd16571">
    <property type="entry name" value="RING-HC_SIAHs"/>
    <property type="match status" value="1"/>
</dbReference>
<dbReference type="GO" id="GO:0031624">
    <property type="term" value="F:ubiquitin conjugating enzyme binding"/>
    <property type="evidence" value="ECO:0007669"/>
    <property type="project" value="TreeGrafter"/>
</dbReference>
<dbReference type="Pfam" id="PF21362">
    <property type="entry name" value="Sina_RING"/>
    <property type="match status" value="1"/>
</dbReference>
<dbReference type="GO" id="GO:0043161">
    <property type="term" value="P:proteasome-mediated ubiquitin-dependent protein catabolic process"/>
    <property type="evidence" value="ECO:0007669"/>
    <property type="project" value="TreeGrafter"/>
</dbReference>
<dbReference type="InterPro" id="IPR013083">
    <property type="entry name" value="Znf_RING/FYVE/PHD"/>
</dbReference>
<evidence type="ECO:0000313" key="6">
    <source>
        <dbReference type="EMBL" id="OXA61048.1"/>
    </source>
</evidence>
<feature type="domain" description="RING-type" evidence="5">
    <location>
        <begin position="30"/>
        <end position="66"/>
    </location>
</feature>
<dbReference type="SUPFAM" id="SSF57850">
    <property type="entry name" value="RING/U-box"/>
    <property type="match status" value="1"/>
</dbReference>
<dbReference type="EMBL" id="LNIX01000002">
    <property type="protein sequence ID" value="OXA61048.1"/>
    <property type="molecule type" value="Genomic_DNA"/>
</dbReference>
<sequence>MGLQTIPVSTTPIEVASLDISLDLVELLQCPVCLELRKPPIFQCVEGHNVCQTCRPKLKNKCPVCRGRMPPGLRNRGLEVVYNHALFFCCNKDYGCQTLVRGDQFETHLELCPHSTALTRNPFNGDIPLAFWKYDDQIFLEQISIRDNIIYSNIIAMPMKGDEKPDQLETEKLFVEMQLIKKGFDCAPNIRKAIHPMCVCSFGGNTEDQALVYTEYDFKNSVAQINPFTSKFCWISRIDFKLIR</sequence>
<dbReference type="GO" id="GO:0008270">
    <property type="term" value="F:zinc ion binding"/>
    <property type="evidence" value="ECO:0007669"/>
    <property type="project" value="UniProtKB-KW"/>
</dbReference>
<dbReference type="InterPro" id="IPR001841">
    <property type="entry name" value="Znf_RING"/>
</dbReference>
<dbReference type="PROSITE" id="PS50089">
    <property type="entry name" value="ZF_RING_2"/>
    <property type="match status" value="1"/>
</dbReference>
<keyword evidence="2 4" id="KW-0863">Zinc-finger</keyword>
<accession>A0A226EV06</accession>
<evidence type="ECO:0000256" key="2">
    <source>
        <dbReference type="ARBA" id="ARBA00022771"/>
    </source>
</evidence>
<evidence type="ECO:0000259" key="5">
    <source>
        <dbReference type="PROSITE" id="PS50089"/>
    </source>
</evidence>
<evidence type="ECO:0000256" key="4">
    <source>
        <dbReference type="PROSITE-ProRule" id="PRU00175"/>
    </source>
</evidence>
<dbReference type="OrthoDB" id="4788989at2759"/>
<evidence type="ECO:0000313" key="7">
    <source>
        <dbReference type="Proteomes" id="UP000198287"/>
    </source>
</evidence>
<dbReference type="PANTHER" id="PTHR45877">
    <property type="entry name" value="E3 UBIQUITIN-PROTEIN LIGASE SIAH2"/>
    <property type="match status" value="1"/>
</dbReference>
<dbReference type="InterPro" id="IPR004162">
    <property type="entry name" value="SINA-like_animal"/>
</dbReference>
<keyword evidence="7" id="KW-1185">Reference proteome</keyword>
<comment type="caution">
    <text evidence="6">The sequence shown here is derived from an EMBL/GenBank/DDBJ whole genome shotgun (WGS) entry which is preliminary data.</text>
</comment>
<protein>
    <submittedName>
        <fullName evidence="6">E3 ubiquitin-protein ligase Siah1</fullName>
    </submittedName>
</protein>
<gene>
    <name evidence="6" type="ORF">Fcan01_05208</name>
</gene>
<keyword evidence="1" id="KW-0479">Metal-binding</keyword>
<proteinExistence type="predicted"/>
<dbReference type="InterPro" id="IPR049548">
    <property type="entry name" value="Sina-like_RING"/>
</dbReference>
<dbReference type="AlphaFoldDB" id="A0A226EV06"/>
<dbReference type="GO" id="GO:0005737">
    <property type="term" value="C:cytoplasm"/>
    <property type="evidence" value="ECO:0007669"/>
    <property type="project" value="TreeGrafter"/>
</dbReference>
<evidence type="ECO:0000256" key="1">
    <source>
        <dbReference type="ARBA" id="ARBA00022723"/>
    </source>
</evidence>